<evidence type="ECO:0000313" key="1">
    <source>
        <dbReference type="EMBL" id="PHT95640.1"/>
    </source>
</evidence>
<evidence type="ECO:0008006" key="3">
    <source>
        <dbReference type="Google" id="ProtNLM"/>
    </source>
</evidence>
<keyword evidence="2" id="KW-1185">Reference proteome</keyword>
<dbReference type="EMBL" id="AYRZ02000001">
    <property type="protein sequence ID" value="PHT95640.1"/>
    <property type="molecule type" value="Genomic_DNA"/>
</dbReference>
<evidence type="ECO:0000313" key="2">
    <source>
        <dbReference type="Proteomes" id="UP000222542"/>
    </source>
</evidence>
<dbReference type="Proteomes" id="UP000222542">
    <property type="component" value="Unassembled WGS sequence"/>
</dbReference>
<reference evidence="1 2" key="1">
    <citation type="journal article" date="2014" name="Nat. Genet.">
        <title>Genome sequence of the hot pepper provides insights into the evolution of pungency in Capsicum species.</title>
        <authorList>
            <person name="Kim S."/>
            <person name="Park M."/>
            <person name="Yeom S.I."/>
            <person name="Kim Y.M."/>
            <person name="Lee J.M."/>
            <person name="Lee H.A."/>
            <person name="Seo E."/>
            <person name="Choi J."/>
            <person name="Cheong K."/>
            <person name="Kim K.T."/>
            <person name="Jung K."/>
            <person name="Lee G.W."/>
            <person name="Oh S.K."/>
            <person name="Bae C."/>
            <person name="Kim S.B."/>
            <person name="Lee H.Y."/>
            <person name="Kim S.Y."/>
            <person name="Kim M.S."/>
            <person name="Kang B.C."/>
            <person name="Jo Y.D."/>
            <person name="Yang H.B."/>
            <person name="Jeong H.J."/>
            <person name="Kang W.H."/>
            <person name="Kwon J.K."/>
            <person name="Shin C."/>
            <person name="Lim J.Y."/>
            <person name="Park J.H."/>
            <person name="Huh J.H."/>
            <person name="Kim J.S."/>
            <person name="Kim B.D."/>
            <person name="Cohen O."/>
            <person name="Paran I."/>
            <person name="Suh M.C."/>
            <person name="Lee S.B."/>
            <person name="Kim Y.K."/>
            <person name="Shin Y."/>
            <person name="Noh S.J."/>
            <person name="Park J."/>
            <person name="Seo Y.S."/>
            <person name="Kwon S.Y."/>
            <person name="Kim H.A."/>
            <person name="Park J.M."/>
            <person name="Kim H.J."/>
            <person name="Choi S.B."/>
            <person name="Bosland P.W."/>
            <person name="Reeves G."/>
            <person name="Jo S.H."/>
            <person name="Lee B.W."/>
            <person name="Cho H.T."/>
            <person name="Choi H.S."/>
            <person name="Lee M.S."/>
            <person name="Yu Y."/>
            <person name="Do Choi Y."/>
            <person name="Park B.S."/>
            <person name="van Deynze A."/>
            <person name="Ashrafi H."/>
            <person name="Hill T."/>
            <person name="Kim W.T."/>
            <person name="Pai H.S."/>
            <person name="Ahn H.K."/>
            <person name="Yeam I."/>
            <person name="Giovannoni J.J."/>
            <person name="Rose J.K."/>
            <person name="Sorensen I."/>
            <person name="Lee S.J."/>
            <person name="Kim R.W."/>
            <person name="Choi I.Y."/>
            <person name="Choi B.S."/>
            <person name="Lim J.S."/>
            <person name="Lee Y.H."/>
            <person name="Choi D."/>
        </authorList>
    </citation>
    <scope>NUCLEOTIDE SEQUENCE [LARGE SCALE GENOMIC DNA]</scope>
    <source>
        <strain evidence="2">cv. CM334</strain>
    </source>
</reference>
<name>A0A2G3AN46_CAPAN</name>
<dbReference type="PANTHER" id="PTHR36607:SF20">
    <property type="entry name" value="AMINOTRANSFERASE-LIKE PLANT MOBILE DOMAIN-CONTAINING PROTEIN"/>
    <property type="match status" value="1"/>
</dbReference>
<comment type="caution">
    <text evidence="1">The sequence shown here is derived from an EMBL/GenBank/DDBJ whole genome shotgun (WGS) entry which is preliminary data.</text>
</comment>
<sequence length="147" mass="16947">MAHGERFALAIPVLASIYRGLTEITTSTNLGAGDIIFPIQYVYGWVGVYFNSYYQARNYNDARMCRIAGKMMARNFDLSNARRLFQNDDICSLPTLAMLQPKELFIADNGELSSSWNDYFISLRSRYVTLRCDDHFVMEPYSPHRFS</sequence>
<gene>
    <name evidence="1" type="ORF">T459_03522</name>
</gene>
<protein>
    <recommendedName>
        <fullName evidence="3">Aminotransferase-like plant mobile domain-containing protein</fullName>
    </recommendedName>
</protein>
<accession>A0A2G3AN46</accession>
<proteinExistence type="predicted"/>
<dbReference type="PANTHER" id="PTHR36607">
    <property type="entry name" value="1,2-DIHYDROXY-3-KETO-5-METHYLTHIOPENTENE DIOXYGENASE 4"/>
    <property type="match status" value="1"/>
</dbReference>
<dbReference type="OMA" id="HAKRSHR"/>
<dbReference type="Gramene" id="PHT95640">
    <property type="protein sequence ID" value="PHT95640"/>
    <property type="gene ID" value="T459_03522"/>
</dbReference>
<organism evidence="1 2">
    <name type="scientific">Capsicum annuum</name>
    <name type="common">Capsicum pepper</name>
    <dbReference type="NCBI Taxonomy" id="4072"/>
    <lineage>
        <taxon>Eukaryota</taxon>
        <taxon>Viridiplantae</taxon>
        <taxon>Streptophyta</taxon>
        <taxon>Embryophyta</taxon>
        <taxon>Tracheophyta</taxon>
        <taxon>Spermatophyta</taxon>
        <taxon>Magnoliopsida</taxon>
        <taxon>eudicotyledons</taxon>
        <taxon>Gunneridae</taxon>
        <taxon>Pentapetalae</taxon>
        <taxon>asterids</taxon>
        <taxon>lamiids</taxon>
        <taxon>Solanales</taxon>
        <taxon>Solanaceae</taxon>
        <taxon>Solanoideae</taxon>
        <taxon>Capsiceae</taxon>
        <taxon>Capsicum</taxon>
    </lineage>
</organism>
<dbReference type="AlphaFoldDB" id="A0A2G3AN46"/>
<reference evidence="1 2" key="2">
    <citation type="journal article" date="2017" name="Genome Biol.">
        <title>New reference genome sequences of hot pepper reveal the massive evolution of plant disease-resistance genes by retroduplication.</title>
        <authorList>
            <person name="Kim S."/>
            <person name="Park J."/>
            <person name="Yeom S.I."/>
            <person name="Kim Y.M."/>
            <person name="Seo E."/>
            <person name="Kim K.T."/>
            <person name="Kim M.S."/>
            <person name="Lee J.M."/>
            <person name="Cheong K."/>
            <person name="Shin H.S."/>
            <person name="Kim S.B."/>
            <person name="Han K."/>
            <person name="Lee J."/>
            <person name="Park M."/>
            <person name="Lee H.A."/>
            <person name="Lee H.Y."/>
            <person name="Lee Y."/>
            <person name="Oh S."/>
            <person name="Lee J.H."/>
            <person name="Choi E."/>
            <person name="Choi E."/>
            <person name="Lee S.E."/>
            <person name="Jeon J."/>
            <person name="Kim H."/>
            <person name="Choi G."/>
            <person name="Song H."/>
            <person name="Lee J."/>
            <person name="Lee S.C."/>
            <person name="Kwon J.K."/>
            <person name="Lee H.Y."/>
            <person name="Koo N."/>
            <person name="Hong Y."/>
            <person name="Kim R.W."/>
            <person name="Kang W.H."/>
            <person name="Huh J.H."/>
            <person name="Kang B.C."/>
            <person name="Yang T.J."/>
            <person name="Lee Y.H."/>
            <person name="Bennetzen J.L."/>
            <person name="Choi D."/>
        </authorList>
    </citation>
    <scope>NUCLEOTIDE SEQUENCE [LARGE SCALE GENOMIC DNA]</scope>
    <source>
        <strain evidence="2">cv. CM334</strain>
    </source>
</reference>